<dbReference type="InterPro" id="IPR011010">
    <property type="entry name" value="DNA_brk_join_enz"/>
</dbReference>
<gene>
    <name evidence="3" type="ORF">EVOR1521_LOCUS16955</name>
</gene>
<dbReference type="GO" id="GO:0015074">
    <property type="term" value="P:DNA integration"/>
    <property type="evidence" value="ECO:0007669"/>
    <property type="project" value="InterPro"/>
</dbReference>
<organism evidence="3 4">
    <name type="scientific">Effrenium voratum</name>
    <dbReference type="NCBI Taxonomy" id="2562239"/>
    <lineage>
        <taxon>Eukaryota</taxon>
        <taxon>Sar</taxon>
        <taxon>Alveolata</taxon>
        <taxon>Dinophyceae</taxon>
        <taxon>Suessiales</taxon>
        <taxon>Symbiodiniaceae</taxon>
        <taxon>Effrenium</taxon>
    </lineage>
</organism>
<proteinExistence type="predicted"/>
<evidence type="ECO:0000256" key="1">
    <source>
        <dbReference type="ARBA" id="ARBA00023172"/>
    </source>
</evidence>
<evidence type="ECO:0000313" key="3">
    <source>
        <dbReference type="EMBL" id="CAJ1391691.1"/>
    </source>
</evidence>
<dbReference type="CDD" id="cd00796">
    <property type="entry name" value="INT_Rci_Hp1_C"/>
    <property type="match status" value="1"/>
</dbReference>
<evidence type="ECO:0000259" key="2">
    <source>
        <dbReference type="PROSITE" id="PS51898"/>
    </source>
</evidence>
<feature type="domain" description="Tyr recombinase" evidence="2">
    <location>
        <begin position="164"/>
        <end position="338"/>
    </location>
</feature>
<keyword evidence="1" id="KW-0233">DNA recombination</keyword>
<dbReference type="PANTHER" id="PTHR30349:SF64">
    <property type="entry name" value="PROPHAGE INTEGRASE INTD-RELATED"/>
    <property type="match status" value="1"/>
</dbReference>
<dbReference type="InterPro" id="IPR013762">
    <property type="entry name" value="Integrase-like_cat_sf"/>
</dbReference>
<accession>A0AA36N231</accession>
<protein>
    <recommendedName>
        <fullName evidence="2">Tyr recombinase domain-containing protein</fullName>
    </recommendedName>
</protein>
<dbReference type="Pfam" id="PF00589">
    <property type="entry name" value="Phage_integrase"/>
    <property type="match status" value="1"/>
</dbReference>
<sequence length="361" mass="41632">MSVYKRKRKDGSSEETYSYDFVRQGVRYTGSTEETSLRAAERFVKDLKRRIRDAPRQRDFMTMEAACVRFWEEVGQYHAGAETTLTDLGRLRDRLGGSKDISQIDGRDVAKLVAKRRGDGVAPGTVNRGTTKLLRHLLSRARDVWQIDVQRIEWGRHLLKEPQERVRELSEAEEAALLAEIRDDLRPLISFAILTGCRRQECLDLEWRHIDWHNRAFRVTGKGDKSRTIPMTQTVRDLLWPLPRAHDRVFTYVVQRGRDAGQRKPVEKEGLKSHFARAVDRAEIIDLRFHDLRHTAATRLLRSCRDIKTVQRLLGHEDINTTTKYAHVTDNDLRNALESVGPAQSPRAFDQAANVIEDSRG</sequence>
<comment type="caution">
    <text evidence="3">The sequence shown here is derived from an EMBL/GenBank/DDBJ whole genome shotgun (WGS) entry which is preliminary data.</text>
</comment>
<dbReference type="Proteomes" id="UP001178507">
    <property type="component" value="Unassembled WGS sequence"/>
</dbReference>
<dbReference type="GO" id="GO:0006310">
    <property type="term" value="P:DNA recombination"/>
    <property type="evidence" value="ECO:0007669"/>
    <property type="project" value="UniProtKB-KW"/>
</dbReference>
<dbReference type="PROSITE" id="PS51898">
    <property type="entry name" value="TYR_RECOMBINASE"/>
    <property type="match status" value="1"/>
</dbReference>
<dbReference type="GO" id="GO:0003677">
    <property type="term" value="F:DNA binding"/>
    <property type="evidence" value="ECO:0007669"/>
    <property type="project" value="InterPro"/>
</dbReference>
<evidence type="ECO:0000313" key="4">
    <source>
        <dbReference type="Proteomes" id="UP001178507"/>
    </source>
</evidence>
<dbReference type="SUPFAM" id="SSF56349">
    <property type="entry name" value="DNA breaking-rejoining enzymes"/>
    <property type="match status" value="1"/>
</dbReference>
<reference evidence="3" key="1">
    <citation type="submission" date="2023-08" db="EMBL/GenBank/DDBJ databases">
        <authorList>
            <person name="Chen Y."/>
            <person name="Shah S."/>
            <person name="Dougan E. K."/>
            <person name="Thang M."/>
            <person name="Chan C."/>
        </authorList>
    </citation>
    <scope>NUCLEOTIDE SEQUENCE</scope>
</reference>
<dbReference type="AlphaFoldDB" id="A0AA36N231"/>
<name>A0AA36N231_9DINO</name>
<dbReference type="Gene3D" id="1.10.443.10">
    <property type="entry name" value="Intergrase catalytic core"/>
    <property type="match status" value="1"/>
</dbReference>
<dbReference type="InterPro" id="IPR050090">
    <property type="entry name" value="Tyrosine_recombinase_XerCD"/>
</dbReference>
<keyword evidence="4" id="KW-1185">Reference proteome</keyword>
<dbReference type="PANTHER" id="PTHR30349">
    <property type="entry name" value="PHAGE INTEGRASE-RELATED"/>
    <property type="match status" value="1"/>
</dbReference>
<dbReference type="EMBL" id="CAUJNA010002223">
    <property type="protein sequence ID" value="CAJ1391691.1"/>
    <property type="molecule type" value="Genomic_DNA"/>
</dbReference>
<dbReference type="InterPro" id="IPR002104">
    <property type="entry name" value="Integrase_catalytic"/>
</dbReference>